<evidence type="ECO:0000256" key="6">
    <source>
        <dbReference type="RuleBase" id="RU003477"/>
    </source>
</evidence>
<keyword evidence="5" id="KW-0694">RNA-binding</keyword>
<dbReference type="Pfam" id="PF17136">
    <property type="entry name" value="ribosomal_L24"/>
    <property type="match status" value="1"/>
</dbReference>
<dbReference type="Pfam" id="PF00467">
    <property type="entry name" value="KOW"/>
    <property type="match status" value="1"/>
</dbReference>
<protein>
    <recommendedName>
        <fullName evidence="4 5">Large ribosomal subunit protein uL24</fullName>
    </recommendedName>
</protein>
<evidence type="ECO:0000256" key="1">
    <source>
        <dbReference type="ARBA" id="ARBA00010618"/>
    </source>
</evidence>
<dbReference type="InterPro" id="IPR041988">
    <property type="entry name" value="Ribosomal_uL24_KOW"/>
</dbReference>
<dbReference type="GO" id="GO:0019843">
    <property type="term" value="F:rRNA binding"/>
    <property type="evidence" value="ECO:0007669"/>
    <property type="project" value="UniProtKB-UniRule"/>
</dbReference>
<dbReference type="HAMAP" id="MF_01326_B">
    <property type="entry name" value="Ribosomal_uL24_B"/>
    <property type="match status" value="1"/>
</dbReference>
<evidence type="ECO:0000313" key="9">
    <source>
        <dbReference type="Proteomes" id="UP000297713"/>
    </source>
</evidence>
<dbReference type="InterPro" id="IPR008991">
    <property type="entry name" value="Translation_prot_SH3-like_sf"/>
</dbReference>
<evidence type="ECO:0000259" key="7">
    <source>
        <dbReference type="SMART" id="SM00739"/>
    </source>
</evidence>
<dbReference type="InterPro" id="IPR003256">
    <property type="entry name" value="Ribosomal_uL24"/>
</dbReference>
<dbReference type="RefSeq" id="WP_134440974.1">
    <property type="nucleotide sequence ID" value="NZ_CP065957.1"/>
</dbReference>
<accession>A0A4Y8P6P4</accession>
<evidence type="ECO:0000256" key="3">
    <source>
        <dbReference type="ARBA" id="ARBA00023274"/>
    </source>
</evidence>
<dbReference type="GO" id="GO:0006412">
    <property type="term" value="P:translation"/>
    <property type="evidence" value="ECO:0007669"/>
    <property type="project" value="UniProtKB-UniRule"/>
</dbReference>
<evidence type="ECO:0000256" key="4">
    <source>
        <dbReference type="ARBA" id="ARBA00035206"/>
    </source>
</evidence>
<dbReference type="CDD" id="cd06089">
    <property type="entry name" value="KOW_RPL26"/>
    <property type="match status" value="1"/>
</dbReference>
<dbReference type="Proteomes" id="UP000297713">
    <property type="component" value="Unassembled WGS sequence"/>
</dbReference>
<evidence type="ECO:0000256" key="2">
    <source>
        <dbReference type="ARBA" id="ARBA00022980"/>
    </source>
</evidence>
<dbReference type="InterPro" id="IPR014722">
    <property type="entry name" value="Rib_uL2_dom2"/>
</dbReference>
<dbReference type="OrthoDB" id="9807419at2"/>
<comment type="caution">
    <text evidence="8">The sequence shown here is derived from an EMBL/GenBank/DDBJ whole genome shotgun (WGS) entry which is preliminary data.</text>
</comment>
<dbReference type="InterPro" id="IPR057264">
    <property type="entry name" value="Ribosomal_uL24_C"/>
</dbReference>
<evidence type="ECO:0000256" key="5">
    <source>
        <dbReference type="HAMAP-Rule" id="MF_01326"/>
    </source>
</evidence>
<comment type="function">
    <text evidence="5">One of two assembly initiator proteins, it binds directly to the 5'-end of the 23S rRNA, where it nucleates assembly of the 50S subunit.</text>
</comment>
<dbReference type="NCBIfam" id="TIGR01079">
    <property type="entry name" value="rplX_bact"/>
    <property type="match status" value="1"/>
</dbReference>
<dbReference type="PROSITE" id="PS01108">
    <property type="entry name" value="RIBOSOMAL_L24"/>
    <property type="match status" value="1"/>
</dbReference>
<dbReference type="SMART" id="SM00739">
    <property type="entry name" value="KOW"/>
    <property type="match status" value="1"/>
</dbReference>
<keyword evidence="2 5" id="KW-0689">Ribosomal protein</keyword>
<comment type="similarity">
    <text evidence="1 5 6">Belongs to the universal ribosomal protein uL24 family.</text>
</comment>
<dbReference type="GO" id="GO:0005840">
    <property type="term" value="C:ribosome"/>
    <property type="evidence" value="ECO:0007669"/>
    <property type="project" value="UniProtKB-KW"/>
</dbReference>
<feature type="domain" description="KOW" evidence="7">
    <location>
        <begin position="17"/>
        <end position="44"/>
    </location>
</feature>
<comment type="subunit">
    <text evidence="5">Part of the 50S ribosomal subunit.</text>
</comment>
<sequence>MNKRNKRKNLLPLKKSHVKRGDEVVVITGSERGKRGKVIKVLRENHKVVVEGVKIIKKAVRPSQNNPQGGIVEREAAISISNVMLASKWEKKQEKKKGQPKEET</sequence>
<keyword evidence="9" id="KW-1185">Reference proteome</keyword>
<dbReference type="InterPro" id="IPR005825">
    <property type="entry name" value="Ribosomal_uL24_CS"/>
</dbReference>
<dbReference type="SUPFAM" id="SSF50104">
    <property type="entry name" value="Translation proteins SH3-like domain"/>
    <property type="match status" value="1"/>
</dbReference>
<reference evidence="8 9" key="1">
    <citation type="submission" date="2016-05" db="EMBL/GenBank/DDBJ databases">
        <title>Diversity and Homogeneity among Thermoacidophilic Verrucomicrobia Methanotrophs Linked with Geographical Origin.</title>
        <authorList>
            <person name="Erikstad H.-A."/>
            <person name="Smestad N.B."/>
            <person name="Ceballos R.M."/>
            <person name="Birkeland N.-K."/>
        </authorList>
    </citation>
    <scope>NUCLEOTIDE SEQUENCE [LARGE SCALE GENOMIC DNA]</scope>
    <source>
        <strain evidence="8 9">Phi</strain>
    </source>
</reference>
<dbReference type="EMBL" id="LXQC01000209">
    <property type="protein sequence ID" value="TFE65710.1"/>
    <property type="molecule type" value="Genomic_DNA"/>
</dbReference>
<keyword evidence="3 5" id="KW-0687">Ribonucleoprotein</keyword>
<dbReference type="Gene3D" id="2.30.30.30">
    <property type="match status" value="1"/>
</dbReference>
<keyword evidence="5" id="KW-0699">rRNA-binding</keyword>
<dbReference type="PANTHER" id="PTHR12903">
    <property type="entry name" value="MITOCHONDRIAL RIBOSOMAL PROTEIN L24"/>
    <property type="match status" value="1"/>
</dbReference>
<comment type="function">
    <text evidence="5">One of the proteins that surrounds the polypeptide exit tunnel on the outside of the subunit.</text>
</comment>
<organism evidence="8 9">
    <name type="scientific">Methylacidiphilum caldifontis</name>
    <dbReference type="NCBI Taxonomy" id="2795386"/>
    <lineage>
        <taxon>Bacteria</taxon>
        <taxon>Pseudomonadati</taxon>
        <taxon>Verrucomicrobiota</taxon>
        <taxon>Methylacidiphilae</taxon>
        <taxon>Methylacidiphilales</taxon>
        <taxon>Methylacidiphilaceae</taxon>
        <taxon>Methylacidiphilum (ex Ratnadevi et al. 2023)</taxon>
    </lineage>
</organism>
<evidence type="ECO:0000313" key="8">
    <source>
        <dbReference type="EMBL" id="TFE65710.1"/>
    </source>
</evidence>
<dbReference type="InterPro" id="IPR005824">
    <property type="entry name" value="KOW"/>
</dbReference>
<name>A0A4Y8P6P4_9BACT</name>
<dbReference type="GO" id="GO:0003735">
    <property type="term" value="F:structural constituent of ribosome"/>
    <property type="evidence" value="ECO:0007669"/>
    <property type="project" value="InterPro"/>
</dbReference>
<dbReference type="GO" id="GO:1990904">
    <property type="term" value="C:ribonucleoprotein complex"/>
    <property type="evidence" value="ECO:0007669"/>
    <property type="project" value="UniProtKB-KW"/>
</dbReference>
<gene>
    <name evidence="5" type="primary">rplX</name>
    <name evidence="8" type="ORF">A7Q10_02965</name>
</gene>
<dbReference type="AlphaFoldDB" id="A0A4Y8P6P4"/>
<proteinExistence type="inferred from homology"/>